<gene>
    <name evidence="1" type="ORF">K504DRAFT_17465</name>
</gene>
<evidence type="ECO:0000313" key="1">
    <source>
        <dbReference type="EMBL" id="KAF2715044.1"/>
    </source>
</evidence>
<sequence>MMFPPKKTVRQRYVLEYVCTRVCMYVRYVLVIMLVVITNTVSTRQRKMRAFLFAYVGGCVGTAHNFRYLLGMYGTHTHTHITHITHTHTHTHTLYVYTHTHTGEGGRVSQVPSHMGDECQFWI</sequence>
<evidence type="ECO:0000313" key="2">
    <source>
        <dbReference type="Proteomes" id="UP000799428"/>
    </source>
</evidence>
<dbReference type="Proteomes" id="UP000799428">
    <property type="component" value="Unassembled WGS sequence"/>
</dbReference>
<name>A0A6G1KQB2_9PLEO</name>
<organism evidence="1 2">
    <name type="scientific">Pleomassaria siparia CBS 279.74</name>
    <dbReference type="NCBI Taxonomy" id="1314801"/>
    <lineage>
        <taxon>Eukaryota</taxon>
        <taxon>Fungi</taxon>
        <taxon>Dikarya</taxon>
        <taxon>Ascomycota</taxon>
        <taxon>Pezizomycotina</taxon>
        <taxon>Dothideomycetes</taxon>
        <taxon>Pleosporomycetidae</taxon>
        <taxon>Pleosporales</taxon>
        <taxon>Pleomassariaceae</taxon>
        <taxon>Pleomassaria</taxon>
    </lineage>
</organism>
<accession>A0A6G1KQB2</accession>
<dbReference type="AlphaFoldDB" id="A0A6G1KQB2"/>
<keyword evidence="2" id="KW-1185">Reference proteome</keyword>
<protein>
    <submittedName>
        <fullName evidence="1">Uncharacterized protein</fullName>
    </submittedName>
</protein>
<reference evidence="1" key="1">
    <citation type="journal article" date="2020" name="Stud. Mycol.">
        <title>101 Dothideomycetes genomes: a test case for predicting lifestyles and emergence of pathogens.</title>
        <authorList>
            <person name="Haridas S."/>
            <person name="Albert R."/>
            <person name="Binder M."/>
            <person name="Bloem J."/>
            <person name="Labutti K."/>
            <person name="Salamov A."/>
            <person name="Andreopoulos B."/>
            <person name="Baker S."/>
            <person name="Barry K."/>
            <person name="Bills G."/>
            <person name="Bluhm B."/>
            <person name="Cannon C."/>
            <person name="Castanera R."/>
            <person name="Culley D."/>
            <person name="Daum C."/>
            <person name="Ezra D."/>
            <person name="Gonzalez J."/>
            <person name="Henrissat B."/>
            <person name="Kuo A."/>
            <person name="Liang C."/>
            <person name="Lipzen A."/>
            <person name="Lutzoni F."/>
            <person name="Magnuson J."/>
            <person name="Mondo S."/>
            <person name="Nolan M."/>
            <person name="Ohm R."/>
            <person name="Pangilinan J."/>
            <person name="Park H.-J."/>
            <person name="Ramirez L."/>
            <person name="Alfaro M."/>
            <person name="Sun H."/>
            <person name="Tritt A."/>
            <person name="Yoshinaga Y."/>
            <person name="Zwiers L.-H."/>
            <person name="Turgeon B."/>
            <person name="Goodwin S."/>
            <person name="Spatafora J."/>
            <person name="Crous P."/>
            <person name="Grigoriev I."/>
        </authorList>
    </citation>
    <scope>NUCLEOTIDE SEQUENCE</scope>
    <source>
        <strain evidence="1">CBS 279.74</strain>
    </source>
</reference>
<dbReference type="EMBL" id="MU005764">
    <property type="protein sequence ID" value="KAF2715044.1"/>
    <property type="molecule type" value="Genomic_DNA"/>
</dbReference>
<proteinExistence type="predicted"/>